<reference evidence="2 3" key="1">
    <citation type="submission" date="2020-02" db="EMBL/GenBank/DDBJ databases">
        <title>Tigecycline-resistant Acinetobacter species from pigs and migratory birds.</title>
        <authorList>
            <person name="Chen C."/>
            <person name="Sun J."/>
            <person name="Liao X.-P."/>
            <person name="Liu Y.-H."/>
        </authorList>
    </citation>
    <scope>NUCLEOTIDE SEQUENCE [LARGE SCALE GENOMIC DNA]</scope>
    <source>
        <strain evidence="2 3">C15_T</strain>
    </source>
</reference>
<keyword evidence="1" id="KW-1133">Transmembrane helix</keyword>
<gene>
    <name evidence="2" type="ORF">G0027_09395</name>
</gene>
<dbReference type="AlphaFoldDB" id="A0A7S6VQQ9"/>
<sequence length="301" mass="33643">MTRWSSPLPIHYLRKNFDALAITTVLAKLAWNAHTPQLTETDQAVLAALRRSHAELANAPLEDIQAYLQGFDEQQIVGLVSTVKGMLHDMEFVRLDHEDGDSLYAAYLDQHDHTDFDVLLADQHSGESWQLQLKAIEGTGTGKDWIAAPPEEMLLATEEIAAQLGLESSGLSTKELTQSVEDAIDVIVTAKDPNDEHFWDYFPAISVASVSLAIYELFRRYQQQEISWSEFKWMAAKVSGIKVSKIAFIGLLLGLPVVGQVTGAYLVAKLLLNAKATWFEKESALYRKLQAYWASKQKPQP</sequence>
<organism evidence="2 3">
    <name type="scientific">Acinetobacter indicus</name>
    <dbReference type="NCBI Taxonomy" id="756892"/>
    <lineage>
        <taxon>Bacteria</taxon>
        <taxon>Pseudomonadati</taxon>
        <taxon>Pseudomonadota</taxon>
        <taxon>Gammaproteobacteria</taxon>
        <taxon>Moraxellales</taxon>
        <taxon>Moraxellaceae</taxon>
        <taxon>Acinetobacter</taxon>
    </lineage>
</organism>
<keyword evidence="1" id="KW-0472">Membrane</keyword>
<protein>
    <submittedName>
        <fullName evidence="2">Uncharacterized protein</fullName>
    </submittedName>
</protein>
<evidence type="ECO:0000256" key="1">
    <source>
        <dbReference type="SAM" id="Phobius"/>
    </source>
</evidence>
<keyword evidence="1" id="KW-0812">Transmembrane</keyword>
<dbReference type="RefSeq" id="WP_168408642.1">
    <property type="nucleotide sequence ID" value="NZ_CP048654.1"/>
</dbReference>
<proteinExistence type="predicted"/>
<accession>A0A7S6VQQ9</accession>
<evidence type="ECO:0000313" key="2">
    <source>
        <dbReference type="EMBL" id="QOW43050.1"/>
    </source>
</evidence>
<feature type="transmembrane region" description="Helical" evidence="1">
    <location>
        <begin position="246"/>
        <end position="268"/>
    </location>
</feature>
<evidence type="ECO:0000313" key="3">
    <source>
        <dbReference type="Proteomes" id="UP000593812"/>
    </source>
</evidence>
<name>A0A7S6VQQ9_9GAMM</name>
<dbReference type="Proteomes" id="UP000593812">
    <property type="component" value="Chromosome"/>
</dbReference>
<dbReference type="EMBL" id="CP048654">
    <property type="protein sequence ID" value="QOW43050.1"/>
    <property type="molecule type" value="Genomic_DNA"/>
</dbReference>